<dbReference type="GO" id="GO:0030036">
    <property type="term" value="P:actin cytoskeleton organization"/>
    <property type="evidence" value="ECO:0007669"/>
    <property type="project" value="TreeGrafter"/>
</dbReference>
<dbReference type="PANTHER" id="PTHR11311:SF30">
    <property type="entry name" value="SPONDIN-LIKE TSP1 DOMAIN-CONTAINING PROTEIN"/>
    <property type="match status" value="1"/>
</dbReference>
<organism evidence="1 2">
    <name type="scientific">Eptatretus burgeri</name>
    <name type="common">Inshore hagfish</name>
    <dbReference type="NCBI Taxonomy" id="7764"/>
    <lineage>
        <taxon>Eukaryota</taxon>
        <taxon>Metazoa</taxon>
        <taxon>Chordata</taxon>
        <taxon>Craniata</taxon>
        <taxon>Vertebrata</taxon>
        <taxon>Cyclostomata</taxon>
        <taxon>Myxini</taxon>
        <taxon>Myxiniformes</taxon>
        <taxon>Myxinidae</taxon>
        <taxon>Eptatretinae</taxon>
        <taxon>Eptatretus</taxon>
    </lineage>
</organism>
<keyword evidence="2" id="KW-1185">Reference proteome</keyword>
<evidence type="ECO:0000313" key="2">
    <source>
        <dbReference type="Proteomes" id="UP000694388"/>
    </source>
</evidence>
<dbReference type="Pfam" id="PF00090">
    <property type="entry name" value="TSP_1"/>
    <property type="match status" value="3"/>
</dbReference>
<dbReference type="GeneTree" id="ENSGT00940000159262"/>
<dbReference type="FunFam" id="2.20.100.10:FF:000027">
    <property type="entry name" value="Thrombospondin type 1 domain containing 7A"/>
    <property type="match status" value="1"/>
</dbReference>
<dbReference type="Gene3D" id="2.20.100.10">
    <property type="entry name" value="Thrombospondin type-1 (TSP1) repeat"/>
    <property type="match status" value="4"/>
</dbReference>
<dbReference type="InterPro" id="IPR036383">
    <property type="entry name" value="TSP1_rpt_sf"/>
</dbReference>
<dbReference type="Pfam" id="PF19030">
    <property type="entry name" value="TSP1_ADAMTS"/>
    <property type="match status" value="1"/>
</dbReference>
<sequence length="498" mass="55305">MGQVFSDRCPKSLRPVQEQLCLVPCPVDCVLTPFSEWTPCPEGCLPAGAVPQRQSRFAVLIRPASHGGRPCPQHLRDERECKTQSCPHYRWKAHRWQACRRATSPTATPREDLPCGHGLQLRDVSCRGGDGEMVEPHACLVLASLPPLSVSQPCRLPCPGVDRCSFSPWSPWSPCPPPPTCGMPSTRRRSLIGRSRRRDGCRDPRTFPLVESRPCPCVHPATRPVGKWSDCVLPPASPATLPLTSWVIPTQDCGPGVTYRALSCLDQEGRLLDPTFCGNAGYQEEACLVPCPSDCHLTIWSPWSACSVACGPGINYRSRWPRERSYNGGRPCPPMNSEGKEVQMEPCVFNCGRFVWETSLWDVCHAIGSCGDGTQRRTIRCVVQEDDGSSVEVNKDLCDEADTPQQARMCHAACTNECVMSEWGPWTRCPQPCDATTVRLRSRFTLRMPAEGHSCPDDTHSEHCSFNHNCFHFFQNLTGADYLVNHFTLLTSSSTWPN</sequence>
<proteinExistence type="predicted"/>
<dbReference type="AlphaFoldDB" id="A0A8C4Q196"/>
<dbReference type="Proteomes" id="UP000694388">
    <property type="component" value="Unplaced"/>
</dbReference>
<evidence type="ECO:0000313" key="1">
    <source>
        <dbReference type="Ensembl" id="ENSEBUP00000008411.1"/>
    </source>
</evidence>
<dbReference type="Ensembl" id="ENSEBUT00000008913.1">
    <property type="protein sequence ID" value="ENSEBUP00000008411.1"/>
    <property type="gene ID" value="ENSEBUG00000005446.1"/>
</dbReference>
<dbReference type="InterPro" id="IPR051418">
    <property type="entry name" value="Spondin/Thrombospondin_T1"/>
</dbReference>
<accession>A0A8C4Q196</accession>
<name>A0A8C4Q196_EPTBU</name>
<reference evidence="1" key="2">
    <citation type="submission" date="2025-09" db="UniProtKB">
        <authorList>
            <consortium name="Ensembl"/>
        </authorList>
    </citation>
    <scope>IDENTIFICATION</scope>
</reference>
<dbReference type="SUPFAM" id="SSF82895">
    <property type="entry name" value="TSP-1 type 1 repeat"/>
    <property type="match status" value="4"/>
</dbReference>
<reference evidence="1" key="1">
    <citation type="submission" date="2025-08" db="UniProtKB">
        <authorList>
            <consortium name="Ensembl"/>
        </authorList>
    </citation>
    <scope>IDENTIFICATION</scope>
</reference>
<dbReference type="SMART" id="SM00209">
    <property type="entry name" value="TSP1"/>
    <property type="match status" value="5"/>
</dbReference>
<protein>
    <submittedName>
        <fullName evidence="1">Uncharacterized protein</fullName>
    </submittedName>
</protein>
<dbReference type="PROSITE" id="PS50092">
    <property type="entry name" value="TSP1"/>
    <property type="match status" value="5"/>
</dbReference>
<dbReference type="PANTHER" id="PTHR11311">
    <property type="entry name" value="SPONDIN"/>
    <property type="match status" value="1"/>
</dbReference>
<dbReference type="OMA" id="HISRHAM"/>
<dbReference type="InterPro" id="IPR000884">
    <property type="entry name" value="TSP1_rpt"/>
</dbReference>
<dbReference type="GO" id="GO:0005886">
    <property type="term" value="C:plasma membrane"/>
    <property type="evidence" value="ECO:0007669"/>
    <property type="project" value="TreeGrafter"/>
</dbReference>